<comment type="subcellular location">
    <subcellularLocation>
        <location evidence="1">Membrane</location>
        <topology evidence="1">Multi-pass membrane protein</topology>
    </subcellularLocation>
</comment>
<evidence type="ECO:0000256" key="6">
    <source>
        <dbReference type="ARBA" id="ARBA00023180"/>
    </source>
</evidence>
<dbReference type="GO" id="GO:0004930">
    <property type="term" value="F:G protein-coupled receptor activity"/>
    <property type="evidence" value="ECO:0007669"/>
    <property type="project" value="InterPro"/>
</dbReference>
<dbReference type="PRINTS" id="PR00248">
    <property type="entry name" value="GPCRMGR"/>
</dbReference>
<evidence type="ECO:0000313" key="8">
    <source>
        <dbReference type="Proteomes" id="UP000887566"/>
    </source>
</evidence>
<keyword evidence="6" id="KW-0325">Glycoprotein</keyword>
<sequence length="240" mass="26410">MEQTIAFIRDVLGHSGDQCCADQGGGGGGEACATKQTNLAAVVGPGKSSTSIAVQNLLQVFRMPQIGYSATSTDLTNKEEFGYYLRVVPSDVWQARAMLEIVKRFGWTYIAVVYSAGNYGEKGFEELQHFIEGEKNICIAISEKIKSLAEPKAFDALLTTIAHTHPRPQVAICFCEGQTIRSIFQAVKRSQNSQNRNANDTSRLFQWIGSDAWADRQDVVEHVEEEAAGSFSMRIHSPKV</sequence>
<keyword evidence="8" id="KW-1185">Reference proteome</keyword>
<keyword evidence="4" id="KW-0472">Membrane</keyword>
<dbReference type="GO" id="GO:0016020">
    <property type="term" value="C:membrane"/>
    <property type="evidence" value="ECO:0007669"/>
    <property type="project" value="UniProtKB-SubCell"/>
</dbReference>
<dbReference type="Pfam" id="PF01094">
    <property type="entry name" value="ANF_receptor"/>
    <property type="match status" value="1"/>
</dbReference>
<dbReference type="WBParaSite" id="PSAMB.scaffold14428size1893.g36051.t1">
    <property type="protein sequence ID" value="PSAMB.scaffold14428size1893.g36051.t1"/>
    <property type="gene ID" value="PSAMB.scaffold14428size1893.g36051"/>
</dbReference>
<name>A0A914V1A1_9BILA</name>
<dbReference type="InterPro" id="IPR000337">
    <property type="entry name" value="GPCR_3"/>
</dbReference>
<dbReference type="InterPro" id="IPR001828">
    <property type="entry name" value="ANF_lig-bd_rcpt"/>
</dbReference>
<evidence type="ECO:0000259" key="7">
    <source>
        <dbReference type="Pfam" id="PF01094"/>
    </source>
</evidence>
<dbReference type="Proteomes" id="UP000887566">
    <property type="component" value="Unplaced"/>
</dbReference>
<evidence type="ECO:0000313" key="9">
    <source>
        <dbReference type="WBParaSite" id="PSAMB.scaffold14428size1893.g36051.t1"/>
    </source>
</evidence>
<evidence type="ECO:0000256" key="5">
    <source>
        <dbReference type="ARBA" id="ARBA00023170"/>
    </source>
</evidence>
<dbReference type="PANTHER" id="PTHR24060">
    <property type="entry name" value="METABOTROPIC GLUTAMATE RECEPTOR"/>
    <property type="match status" value="1"/>
</dbReference>
<evidence type="ECO:0000256" key="3">
    <source>
        <dbReference type="ARBA" id="ARBA00022989"/>
    </source>
</evidence>
<organism evidence="8 9">
    <name type="scientific">Plectus sambesii</name>
    <dbReference type="NCBI Taxonomy" id="2011161"/>
    <lineage>
        <taxon>Eukaryota</taxon>
        <taxon>Metazoa</taxon>
        <taxon>Ecdysozoa</taxon>
        <taxon>Nematoda</taxon>
        <taxon>Chromadorea</taxon>
        <taxon>Plectida</taxon>
        <taxon>Plectina</taxon>
        <taxon>Plectoidea</taxon>
        <taxon>Plectidae</taxon>
        <taxon>Plectus</taxon>
    </lineage>
</organism>
<evidence type="ECO:0000256" key="1">
    <source>
        <dbReference type="ARBA" id="ARBA00004141"/>
    </source>
</evidence>
<dbReference type="InterPro" id="IPR028082">
    <property type="entry name" value="Peripla_BP_I"/>
</dbReference>
<dbReference type="InterPro" id="IPR050726">
    <property type="entry name" value="mGluR"/>
</dbReference>
<dbReference type="AlphaFoldDB" id="A0A914V1A1"/>
<evidence type="ECO:0000256" key="2">
    <source>
        <dbReference type="ARBA" id="ARBA00022692"/>
    </source>
</evidence>
<dbReference type="SUPFAM" id="SSF53822">
    <property type="entry name" value="Periplasmic binding protein-like I"/>
    <property type="match status" value="1"/>
</dbReference>
<dbReference type="Gene3D" id="3.40.50.2300">
    <property type="match status" value="2"/>
</dbReference>
<keyword evidence="2" id="KW-0812">Transmembrane</keyword>
<reference evidence="9" key="1">
    <citation type="submission" date="2022-11" db="UniProtKB">
        <authorList>
            <consortium name="WormBaseParasite"/>
        </authorList>
    </citation>
    <scope>IDENTIFICATION</scope>
</reference>
<feature type="domain" description="Receptor ligand binding region" evidence="7">
    <location>
        <begin position="17"/>
        <end position="239"/>
    </location>
</feature>
<accession>A0A914V1A1</accession>
<proteinExistence type="predicted"/>
<keyword evidence="3" id="KW-1133">Transmembrane helix</keyword>
<protein>
    <submittedName>
        <fullName evidence="9">Receptor ligand binding region domain-containing protein</fullName>
    </submittedName>
</protein>
<evidence type="ECO:0000256" key="4">
    <source>
        <dbReference type="ARBA" id="ARBA00023136"/>
    </source>
</evidence>
<keyword evidence="5" id="KW-0675">Receptor</keyword>
<dbReference type="FunFam" id="3.40.50.2300:FF:000145">
    <property type="entry name" value="Glutamate receptor, metabotropic"/>
    <property type="match status" value="1"/>
</dbReference>